<keyword evidence="4" id="KW-1185">Reference proteome</keyword>
<evidence type="ECO:0000256" key="1">
    <source>
        <dbReference type="SAM" id="Coils"/>
    </source>
</evidence>
<feature type="coiled-coil region" evidence="1">
    <location>
        <begin position="103"/>
        <end position="168"/>
    </location>
</feature>
<dbReference type="Proteomes" id="UP000597507">
    <property type="component" value="Unassembled WGS sequence"/>
</dbReference>
<reference evidence="3 4" key="1">
    <citation type="journal article" date="2014" name="Int. J. Syst. Evol. Microbiol.">
        <title>Complete genome sequence of Corynebacterium casei LMG S-19264T (=DSM 44701T), isolated from a smear-ripened cheese.</title>
        <authorList>
            <consortium name="US DOE Joint Genome Institute (JGI-PGF)"/>
            <person name="Walter F."/>
            <person name="Albersmeier A."/>
            <person name="Kalinowski J."/>
            <person name="Ruckert C."/>
        </authorList>
    </citation>
    <scope>NUCLEOTIDE SEQUENCE [LARGE SCALE GENOMIC DNA]</scope>
    <source>
        <strain evidence="3 4">CGMCC 1.16330</strain>
    </source>
</reference>
<evidence type="ECO:0000256" key="2">
    <source>
        <dbReference type="SAM" id="MobiDB-lite"/>
    </source>
</evidence>
<accession>A0A8J3EB66</accession>
<evidence type="ECO:0000313" key="4">
    <source>
        <dbReference type="Proteomes" id="UP000597507"/>
    </source>
</evidence>
<organism evidence="3 4">
    <name type="scientific">Caldovatus sediminis</name>
    <dbReference type="NCBI Taxonomy" id="2041189"/>
    <lineage>
        <taxon>Bacteria</taxon>
        <taxon>Pseudomonadati</taxon>
        <taxon>Pseudomonadota</taxon>
        <taxon>Alphaproteobacteria</taxon>
        <taxon>Acetobacterales</taxon>
        <taxon>Roseomonadaceae</taxon>
        <taxon>Caldovatus</taxon>
    </lineage>
</organism>
<keyword evidence="1" id="KW-0175">Coiled coil</keyword>
<name>A0A8J3EB66_9PROT</name>
<dbReference type="RefSeq" id="WP_188898800.1">
    <property type="nucleotide sequence ID" value="NZ_BMKS01000002.1"/>
</dbReference>
<feature type="compositionally biased region" description="Low complexity" evidence="2">
    <location>
        <begin position="42"/>
        <end position="51"/>
    </location>
</feature>
<evidence type="ECO:0000313" key="3">
    <source>
        <dbReference type="EMBL" id="GGG23091.1"/>
    </source>
</evidence>
<gene>
    <name evidence="3" type="ORF">GCM10010964_09020</name>
</gene>
<comment type="caution">
    <text evidence="3">The sequence shown here is derived from an EMBL/GenBank/DDBJ whole genome shotgun (WGS) entry which is preliminary data.</text>
</comment>
<dbReference type="EMBL" id="BMKS01000002">
    <property type="protein sequence ID" value="GGG23091.1"/>
    <property type="molecule type" value="Genomic_DNA"/>
</dbReference>
<evidence type="ECO:0008006" key="5">
    <source>
        <dbReference type="Google" id="ProtNLM"/>
    </source>
</evidence>
<dbReference type="SUPFAM" id="SSF158791">
    <property type="entry name" value="MgtE N-terminal domain-like"/>
    <property type="match status" value="1"/>
</dbReference>
<protein>
    <recommendedName>
        <fullName evidence="5">Magnesium transporter MgtE intracellular domain-containing protein</fullName>
    </recommendedName>
</protein>
<sequence>MSPSMFAAVRTRLRLLPALVAVLLATFAVRAEALWRAATAQPASGALGGAAPPTPRLVATSPRTVLPSPPGSAAPPVTASATLGAVVAQAATANMGARTPEPAAAERALLERLRERRAELEARERAVEAREAMLAAAERRLAQRIEELARLQGRLEALERDRAEREDSGWRGLVRLYESMRPREAAAIFDELEMPVLVQILDRMREAKAAPVIGAMRPERARQATIELARHRGERSLRPDGEGGGE</sequence>
<dbReference type="AlphaFoldDB" id="A0A8J3EB66"/>
<feature type="region of interest" description="Disordered" evidence="2">
    <location>
        <begin position="42"/>
        <end position="76"/>
    </location>
</feature>
<proteinExistence type="predicted"/>